<feature type="region of interest" description="Disordered" evidence="5">
    <location>
        <begin position="875"/>
        <end position="921"/>
    </location>
</feature>
<proteinExistence type="inferred from homology"/>
<dbReference type="GO" id="GO:0008440">
    <property type="term" value="F:inositol-1,4,5-trisphosphate 3-kinase activity"/>
    <property type="evidence" value="ECO:0007669"/>
    <property type="project" value="TreeGrafter"/>
</dbReference>
<feature type="compositionally biased region" description="Basic and acidic residues" evidence="5">
    <location>
        <begin position="460"/>
        <end position="485"/>
    </location>
</feature>
<gene>
    <name evidence="6" type="ORF">EJ08DRAFT_699047</name>
</gene>
<feature type="compositionally biased region" description="Basic and acidic residues" evidence="5">
    <location>
        <begin position="420"/>
        <end position="440"/>
    </location>
</feature>
<feature type="compositionally biased region" description="Polar residues" evidence="5">
    <location>
        <begin position="391"/>
        <end position="418"/>
    </location>
</feature>
<dbReference type="Proteomes" id="UP000800235">
    <property type="component" value="Unassembled WGS sequence"/>
</dbReference>
<evidence type="ECO:0000256" key="4">
    <source>
        <dbReference type="RuleBase" id="RU363090"/>
    </source>
</evidence>
<feature type="compositionally biased region" description="Polar residues" evidence="5">
    <location>
        <begin position="735"/>
        <end position="764"/>
    </location>
</feature>
<feature type="compositionally biased region" description="Basic residues" evidence="5">
    <location>
        <begin position="876"/>
        <end position="889"/>
    </location>
</feature>
<keyword evidence="2 4" id="KW-0808">Transferase</keyword>
<dbReference type="InterPro" id="IPR038286">
    <property type="entry name" value="IPK_sf"/>
</dbReference>
<feature type="region of interest" description="Disordered" evidence="5">
    <location>
        <begin position="1082"/>
        <end position="1104"/>
    </location>
</feature>
<dbReference type="GO" id="GO:0032958">
    <property type="term" value="P:inositol phosphate biosynthetic process"/>
    <property type="evidence" value="ECO:0007669"/>
    <property type="project" value="InterPro"/>
</dbReference>
<organism evidence="6 7">
    <name type="scientific">Tothia fuscella</name>
    <dbReference type="NCBI Taxonomy" id="1048955"/>
    <lineage>
        <taxon>Eukaryota</taxon>
        <taxon>Fungi</taxon>
        <taxon>Dikarya</taxon>
        <taxon>Ascomycota</taxon>
        <taxon>Pezizomycotina</taxon>
        <taxon>Dothideomycetes</taxon>
        <taxon>Pleosporomycetidae</taxon>
        <taxon>Venturiales</taxon>
        <taxon>Cylindrosympodiaceae</taxon>
        <taxon>Tothia</taxon>
    </lineage>
</organism>
<feature type="compositionally biased region" description="Basic and acidic residues" evidence="5">
    <location>
        <begin position="721"/>
        <end position="730"/>
    </location>
</feature>
<dbReference type="Pfam" id="PF03770">
    <property type="entry name" value="IPK"/>
    <property type="match status" value="1"/>
</dbReference>
<dbReference type="EC" id="2.7.-.-" evidence="4"/>
<evidence type="ECO:0000256" key="2">
    <source>
        <dbReference type="ARBA" id="ARBA00022679"/>
    </source>
</evidence>
<feature type="compositionally biased region" description="Polar residues" evidence="5">
    <location>
        <begin position="969"/>
        <end position="980"/>
    </location>
</feature>
<feature type="compositionally biased region" description="Polar residues" evidence="5">
    <location>
        <begin position="1"/>
        <end position="14"/>
    </location>
</feature>
<dbReference type="GO" id="GO:0005634">
    <property type="term" value="C:nucleus"/>
    <property type="evidence" value="ECO:0007669"/>
    <property type="project" value="TreeGrafter"/>
</dbReference>
<dbReference type="EMBL" id="MU007054">
    <property type="protein sequence ID" value="KAF2428629.1"/>
    <property type="molecule type" value="Genomic_DNA"/>
</dbReference>
<comment type="caution">
    <text evidence="6">The sequence shown here is derived from an EMBL/GenBank/DDBJ whole genome shotgun (WGS) entry which is preliminary data.</text>
</comment>
<feature type="compositionally biased region" description="Basic and acidic residues" evidence="5">
    <location>
        <begin position="296"/>
        <end position="316"/>
    </location>
</feature>
<dbReference type="Gene3D" id="3.30.470.160">
    <property type="entry name" value="Inositol polyphosphate kinase"/>
    <property type="match status" value="1"/>
</dbReference>
<reference evidence="6" key="1">
    <citation type="journal article" date="2020" name="Stud. Mycol.">
        <title>101 Dothideomycetes genomes: a test case for predicting lifestyles and emergence of pathogens.</title>
        <authorList>
            <person name="Haridas S."/>
            <person name="Albert R."/>
            <person name="Binder M."/>
            <person name="Bloem J."/>
            <person name="Labutti K."/>
            <person name="Salamov A."/>
            <person name="Andreopoulos B."/>
            <person name="Baker S."/>
            <person name="Barry K."/>
            <person name="Bills G."/>
            <person name="Bluhm B."/>
            <person name="Cannon C."/>
            <person name="Castanera R."/>
            <person name="Culley D."/>
            <person name="Daum C."/>
            <person name="Ezra D."/>
            <person name="Gonzalez J."/>
            <person name="Henrissat B."/>
            <person name="Kuo A."/>
            <person name="Liang C."/>
            <person name="Lipzen A."/>
            <person name="Lutzoni F."/>
            <person name="Magnuson J."/>
            <person name="Mondo S."/>
            <person name="Nolan M."/>
            <person name="Ohm R."/>
            <person name="Pangilinan J."/>
            <person name="Park H.-J."/>
            <person name="Ramirez L."/>
            <person name="Alfaro M."/>
            <person name="Sun H."/>
            <person name="Tritt A."/>
            <person name="Yoshinaga Y."/>
            <person name="Zwiers L.-H."/>
            <person name="Turgeon B."/>
            <person name="Goodwin S."/>
            <person name="Spatafora J."/>
            <person name="Crous P."/>
            <person name="Grigoriev I."/>
        </authorList>
    </citation>
    <scope>NUCLEOTIDE SEQUENCE</scope>
    <source>
        <strain evidence="6">CBS 130266</strain>
    </source>
</reference>
<sequence>MSSGSEPNKSSSLPAQVRSKDSFNNQSLRDHDHGRPIPDVPLQAIQEVIPPPHISQTGRSLTVPAAAENIWNINEPVQSRDIKKSFANNSTTTSTTSPNISTTLTISDHVNNGLHQQNSDVSDPASRFSGMVTDAQKQKLPKPALSALSLQKKVLEDIRRYKGRAHADTYELLQESQTPKVYHQQYLPYTPHMGHQAQDHPQSIDMKLADPSSEQRSVPHFHNFNIQGDNEGERTRYRLWREGLAAINGPASLARGRAGGDTIAHVDKKIQATIVAKPDPPTTARSRKSSQYLGLFKEKDSPEEQRRRENRAKQWADEENGAASEVGLVKKVVDRERRGTVVRKDVDFLDSFTEEPESIESKFTDTGPVSSTLPQRKSREVGSPLPDGPSKSESGIKPTSESTNSSAIAPNISKSASSRVIEEMKKKHDIELDSDTERLLSRHLAKGRSDRSAISSPKLKTPEEEPSHYFEQDSDSNHSERHSPITDEDEESEREHISSALYFPHRQVVPDGEDVTPDENLEIAANEPAGISSPYKQESADASKICENSTNGESVDEVEISIESQDEKQLFHGDLPLSTASAIEDFTGYTSSQSNAAYSESGSDTFDERSAFGYESSETETLGTTPVAQPKRSITQHHDYYRPRSPLGAVELKPFDHQVGGHSTVYRFSRRAVCKQLNNRENEFYETVEQKHPELLEFLPRYIGVLNVTYRKAPKRKKTKVSPDSRDRQSADVPNPSNNGGMSPLSDSSASLTNPGSINHQSTVPEGPRIVSHSQQAMPIPQVVFENNRHIIPSNLFRHPSRPLTPRPSMSNPEALSQMQRRHQSDGPYASSTLAVPQEGNPYRPTMKQHQSWGATTVNTKLQEQVLKEVFSPPPVHHRRRRDRNHHGVPRNLIDVDPSIAGSAPTTRRGSADVSALHSSFSEGTDSIHNRLLISEAERRTSLLSANEARHFTPPTSPDIVAQPHETENPQTAIRSTSTVGRAPRRRRRSGGGMRRRLIDLESGKRSELEFHEEDGYGGDGEEVFVMDDNYSPPVISESSARASPPCQLTQTIIALKPLPGSMLPAPVVRPSEIVIKPDAAEASVDPDSDYGAGPCNPREAQTDKEHRAELFLLLEDLTSGMSKPCVLDLKMGTRQYGVEANEKKQRSQRRKCQKTTSVELGVRVCGMQVWNVKTQSYLFEDKYFGRDLKVGHEFQSALKRYFFDGLSYTSATKHIPTILHKISVLERMIRRLPGYRFYASSLLMLYDRGAAEESIALDKSGDADGSSKFTEELKKKSEIKLKIVDFANCVTAEDPLPPGAPCPPSNPQGIDRGYLRGLRSLRSYFQSIWKDINGSEWVDPEYNEEAVDDEIFDDEDTGNVSV</sequence>
<feature type="region of interest" description="Disordered" evidence="5">
    <location>
        <begin position="1"/>
        <end position="42"/>
    </location>
</feature>
<dbReference type="SUPFAM" id="SSF56104">
    <property type="entry name" value="SAICAR synthase-like"/>
    <property type="match status" value="1"/>
</dbReference>
<comment type="similarity">
    <text evidence="1 4">Belongs to the inositol phosphokinase (IPK) family.</text>
</comment>
<dbReference type="OrthoDB" id="2573163at2759"/>
<feature type="region of interest" description="Disordered" evidence="5">
    <location>
        <begin position="353"/>
        <end position="512"/>
    </location>
</feature>
<dbReference type="GO" id="GO:0005737">
    <property type="term" value="C:cytoplasm"/>
    <property type="evidence" value="ECO:0007669"/>
    <property type="project" value="TreeGrafter"/>
</dbReference>
<dbReference type="GO" id="GO:0046854">
    <property type="term" value="P:phosphatidylinositol phosphate biosynthetic process"/>
    <property type="evidence" value="ECO:0007669"/>
    <property type="project" value="TreeGrafter"/>
</dbReference>
<feature type="region of interest" description="Disordered" evidence="5">
    <location>
        <begin position="946"/>
        <end position="1001"/>
    </location>
</feature>
<accession>A0A9P4TVW7</accession>
<feature type="region of interest" description="Disordered" evidence="5">
    <location>
        <begin position="795"/>
        <end position="848"/>
    </location>
</feature>
<dbReference type="PANTHER" id="PTHR12400:SF21">
    <property type="entry name" value="KINASE"/>
    <property type="match status" value="1"/>
</dbReference>
<evidence type="ECO:0000256" key="5">
    <source>
        <dbReference type="SAM" id="MobiDB-lite"/>
    </source>
</evidence>
<dbReference type="InterPro" id="IPR005522">
    <property type="entry name" value="IPK"/>
</dbReference>
<keyword evidence="3 4" id="KW-0418">Kinase</keyword>
<dbReference type="GO" id="GO:0000824">
    <property type="term" value="F:inositol-1,4,5,6-tetrakisphosphate 3-kinase activity"/>
    <property type="evidence" value="ECO:0007669"/>
    <property type="project" value="TreeGrafter"/>
</dbReference>
<evidence type="ECO:0000256" key="1">
    <source>
        <dbReference type="ARBA" id="ARBA00007374"/>
    </source>
</evidence>
<evidence type="ECO:0000313" key="6">
    <source>
        <dbReference type="EMBL" id="KAF2428629.1"/>
    </source>
</evidence>
<feature type="region of interest" description="Disordered" evidence="5">
    <location>
        <begin position="278"/>
        <end position="321"/>
    </location>
</feature>
<evidence type="ECO:0000256" key="3">
    <source>
        <dbReference type="ARBA" id="ARBA00022777"/>
    </source>
</evidence>
<dbReference type="PANTHER" id="PTHR12400">
    <property type="entry name" value="INOSITOL POLYPHOSPHATE KINASE"/>
    <property type="match status" value="1"/>
</dbReference>
<name>A0A9P4TVW7_9PEZI</name>
<feature type="compositionally biased region" description="Polar residues" evidence="5">
    <location>
        <begin position="808"/>
        <end position="819"/>
    </location>
</feature>
<feature type="compositionally biased region" description="Basic residues" evidence="5">
    <location>
        <begin position="983"/>
        <end position="996"/>
    </location>
</feature>
<evidence type="ECO:0000313" key="7">
    <source>
        <dbReference type="Proteomes" id="UP000800235"/>
    </source>
</evidence>
<feature type="region of interest" description="Disordered" evidence="5">
    <location>
        <begin position="713"/>
        <end position="767"/>
    </location>
</feature>
<keyword evidence="7" id="KW-1185">Reference proteome</keyword>
<protein>
    <recommendedName>
        <fullName evidence="4">Kinase</fullName>
        <ecNumber evidence="4">2.7.-.-</ecNumber>
    </recommendedName>
</protein>